<sequence>MTAPQPPQRSKLFGWKAIFVMIVLVNYSAMIFVFHSSNANLGEQLSHLPPPPLKKSANSNTQADDDKRRLDNAVNNHQSNNYHVSAQPQILLAGMAFSDDTISDFALSFLIDAACTHNIHSHILLAKRDENTPLDKKIEVLAAHSQPLPADGKQVRPACRKFIHVEVAPSEDYLLNMTKSYHQNSNSMLTEEDIPNNPWNENNRIARIKRSREYQRQLVIRMLTNNDNHSNNDDNWNNLDWATSQDAVVGVLDLDLFNYPSPMELIDSARNYIMMSNNNDASSNTNDKKYHAICSNGLFVMKSRSYNGYRRRYYDTFSTILLPNSWLHVDREKVRGSLEGEDVAMAKMNQDKTLQWILKEGRSHPLSLASDNNNNNNEEEVQYQPVPVRSCFNGLTLYRADVWLEPKCRYDSYHKDDDAYLSKRYQHACEHIVFHECLRRVLLEKGGDGGGGEGFDIAVQPDMTTLWHHLS</sequence>
<gene>
    <name evidence="3" type="ORF">QTG54_005559</name>
</gene>
<protein>
    <submittedName>
        <fullName evidence="3">Uncharacterized protein</fullName>
    </submittedName>
</protein>
<keyword evidence="4" id="KW-1185">Reference proteome</keyword>
<dbReference type="AlphaFoldDB" id="A0AAD8YEI8"/>
<evidence type="ECO:0000313" key="3">
    <source>
        <dbReference type="EMBL" id="KAK1743962.1"/>
    </source>
</evidence>
<evidence type="ECO:0000313" key="4">
    <source>
        <dbReference type="Proteomes" id="UP001224775"/>
    </source>
</evidence>
<reference evidence="3" key="1">
    <citation type="submission" date="2023-06" db="EMBL/GenBank/DDBJ databases">
        <title>Survivors Of The Sea: Transcriptome response of Skeletonema marinoi to long-term dormancy.</title>
        <authorList>
            <person name="Pinder M.I.M."/>
            <person name="Kourtchenko O."/>
            <person name="Robertson E.K."/>
            <person name="Larsson T."/>
            <person name="Maumus F."/>
            <person name="Osuna-Cruz C.M."/>
            <person name="Vancaester E."/>
            <person name="Stenow R."/>
            <person name="Vandepoele K."/>
            <person name="Ploug H."/>
            <person name="Bruchert V."/>
            <person name="Godhe A."/>
            <person name="Topel M."/>
        </authorList>
    </citation>
    <scope>NUCLEOTIDE SEQUENCE</scope>
    <source>
        <strain evidence="3">R05AC</strain>
    </source>
</reference>
<feature type="transmembrane region" description="Helical" evidence="2">
    <location>
        <begin position="12"/>
        <end position="34"/>
    </location>
</feature>
<accession>A0AAD8YEI8</accession>
<evidence type="ECO:0000256" key="1">
    <source>
        <dbReference type="SAM" id="MobiDB-lite"/>
    </source>
</evidence>
<dbReference type="Proteomes" id="UP001224775">
    <property type="component" value="Unassembled WGS sequence"/>
</dbReference>
<organism evidence="3 4">
    <name type="scientific">Skeletonema marinoi</name>
    <dbReference type="NCBI Taxonomy" id="267567"/>
    <lineage>
        <taxon>Eukaryota</taxon>
        <taxon>Sar</taxon>
        <taxon>Stramenopiles</taxon>
        <taxon>Ochrophyta</taxon>
        <taxon>Bacillariophyta</taxon>
        <taxon>Coscinodiscophyceae</taxon>
        <taxon>Thalassiosirophycidae</taxon>
        <taxon>Thalassiosirales</taxon>
        <taxon>Skeletonemataceae</taxon>
        <taxon>Skeletonema</taxon>
        <taxon>Skeletonema marinoi-dohrnii complex</taxon>
    </lineage>
</organism>
<dbReference type="EMBL" id="JATAAI010000008">
    <property type="protein sequence ID" value="KAK1743962.1"/>
    <property type="molecule type" value="Genomic_DNA"/>
</dbReference>
<keyword evidence="2" id="KW-0472">Membrane</keyword>
<feature type="region of interest" description="Disordered" evidence="1">
    <location>
        <begin position="45"/>
        <end position="65"/>
    </location>
</feature>
<keyword evidence="2" id="KW-0812">Transmembrane</keyword>
<keyword evidence="2" id="KW-1133">Transmembrane helix</keyword>
<comment type="caution">
    <text evidence="3">The sequence shown here is derived from an EMBL/GenBank/DDBJ whole genome shotgun (WGS) entry which is preliminary data.</text>
</comment>
<proteinExistence type="predicted"/>
<evidence type="ECO:0000256" key="2">
    <source>
        <dbReference type="SAM" id="Phobius"/>
    </source>
</evidence>
<name>A0AAD8YEI8_9STRA</name>